<organism evidence="4 5">
    <name type="scientific">Austropuccinia psidii MF-1</name>
    <dbReference type="NCBI Taxonomy" id="1389203"/>
    <lineage>
        <taxon>Eukaryota</taxon>
        <taxon>Fungi</taxon>
        <taxon>Dikarya</taxon>
        <taxon>Basidiomycota</taxon>
        <taxon>Pucciniomycotina</taxon>
        <taxon>Pucciniomycetes</taxon>
        <taxon>Pucciniales</taxon>
        <taxon>Sphaerophragmiaceae</taxon>
        <taxon>Austropuccinia</taxon>
    </lineage>
</organism>
<dbReference type="InterPro" id="IPR000253">
    <property type="entry name" value="FHA_dom"/>
</dbReference>
<feature type="compositionally biased region" description="Low complexity" evidence="1">
    <location>
        <begin position="524"/>
        <end position="541"/>
    </location>
</feature>
<dbReference type="SMART" id="SM00240">
    <property type="entry name" value="FHA"/>
    <property type="match status" value="1"/>
</dbReference>
<evidence type="ECO:0000313" key="5">
    <source>
        <dbReference type="Proteomes" id="UP000765509"/>
    </source>
</evidence>
<feature type="compositionally biased region" description="Polar residues" evidence="1">
    <location>
        <begin position="361"/>
        <end position="375"/>
    </location>
</feature>
<dbReference type="Proteomes" id="UP000765509">
    <property type="component" value="Unassembled WGS sequence"/>
</dbReference>
<keyword evidence="5" id="KW-1185">Reference proteome</keyword>
<accession>A0A9Q3C9W0</accession>
<dbReference type="Pfam" id="PF00498">
    <property type="entry name" value="FHA"/>
    <property type="match status" value="1"/>
</dbReference>
<dbReference type="EMBL" id="AVOT02006266">
    <property type="protein sequence ID" value="MBW0481156.1"/>
    <property type="molecule type" value="Genomic_DNA"/>
</dbReference>
<proteinExistence type="predicted"/>
<keyword evidence="2" id="KW-0812">Transmembrane</keyword>
<evidence type="ECO:0000256" key="1">
    <source>
        <dbReference type="SAM" id="MobiDB-lite"/>
    </source>
</evidence>
<keyword evidence="2" id="KW-1133">Transmembrane helix</keyword>
<feature type="region of interest" description="Disordered" evidence="1">
    <location>
        <begin position="509"/>
        <end position="663"/>
    </location>
</feature>
<dbReference type="InterPro" id="IPR051176">
    <property type="entry name" value="Cent_Immune-Sig_Mod"/>
</dbReference>
<feature type="compositionally biased region" description="Basic and acidic residues" evidence="1">
    <location>
        <begin position="634"/>
        <end position="646"/>
    </location>
</feature>
<evidence type="ECO:0000313" key="4">
    <source>
        <dbReference type="EMBL" id="MBW0481156.1"/>
    </source>
</evidence>
<dbReference type="InterPro" id="IPR008984">
    <property type="entry name" value="SMAD_FHA_dom_sf"/>
</dbReference>
<name>A0A9Q3C9W0_9BASI</name>
<dbReference type="PANTHER" id="PTHR15715:SF37">
    <property type="entry name" value="LD47843P"/>
    <property type="match status" value="1"/>
</dbReference>
<dbReference type="SUPFAM" id="SSF49879">
    <property type="entry name" value="SMAD/FHA domain"/>
    <property type="match status" value="1"/>
</dbReference>
<dbReference type="GO" id="GO:0005737">
    <property type="term" value="C:cytoplasm"/>
    <property type="evidence" value="ECO:0007669"/>
    <property type="project" value="TreeGrafter"/>
</dbReference>
<feature type="compositionally biased region" description="Basic and acidic residues" evidence="1">
    <location>
        <begin position="291"/>
        <end position="318"/>
    </location>
</feature>
<feature type="compositionally biased region" description="Basic residues" evidence="1">
    <location>
        <begin position="542"/>
        <end position="551"/>
    </location>
</feature>
<dbReference type="AlphaFoldDB" id="A0A9Q3C9W0"/>
<evidence type="ECO:0000256" key="2">
    <source>
        <dbReference type="SAM" id="Phobius"/>
    </source>
</evidence>
<keyword evidence="2" id="KW-0472">Membrane</keyword>
<dbReference type="Gene3D" id="2.60.200.20">
    <property type="match status" value="1"/>
</dbReference>
<feature type="region of interest" description="Disordered" evidence="1">
    <location>
        <begin position="291"/>
        <end position="321"/>
    </location>
</feature>
<sequence length="700" mass="78179">MFPINQTNFQANQHQIQSHHPGFPALHLHPVNDTFVPKQILLNPNGSRVKIGRQTSQKTVPNSTNGYFDSKVLSRMHAEVWTENGKVLIKDVKSSNGTFINGERLSPEGHESEAFELHTEDLVEFGIDIIADDNKSIVHHKVATKVFLVLNAEDAAAASNFYRSNGPDISLNRRTNRPGVFGGGGFDHVLNRLQTELEKSRATGQELNSLNSTINEIHDTLGGGTGPPPPLPPPYGGRIPPLAQQPHRQQQHLLQSQLAETQASLATYAEKMNALEAILAEHDQLKREVSELREQMESTRQRSDDLQNSREAEDKDMQGRASPVPALLELQEQQTLQPSVGTDSEIDTDSMSIISSDTVTWKPSSVKPQNQINGFSPQHSPSSSVDSKQLESLTEQNQFLTEKIELVSANLQDSMKAGQCLTDQYNQSKELIEELQQEIKGLKQQHLHQQDISKKLQTLEESVSQKLERQWLIWKEQSESDLKKQHENWQGERSDLLKMIKDLEEKVMERENTSKRIDVQPLDSPSSTTSTGNTTPNSSPSKSKKNKKKKSGNLSDFVTTTTSFQTSPSKSSTQPINHVRPASSTNSLHPTHTTSVPRARQQPEQINRLLEGNHSDSSDSTLRKGKSQVTQLATHHEAENEKKLDDDGYGSTHNSVSSNEKEMERNRKSFVFPYFHYISAASGVALLSLATYAFINNLKD</sequence>
<dbReference type="PROSITE" id="PS50006">
    <property type="entry name" value="FHA_DOMAIN"/>
    <property type="match status" value="1"/>
</dbReference>
<dbReference type="OrthoDB" id="687730at2759"/>
<dbReference type="PANTHER" id="PTHR15715">
    <property type="entry name" value="CENTROSOMAL PROTEIN OF 170 KDA"/>
    <property type="match status" value="1"/>
</dbReference>
<evidence type="ECO:0000259" key="3">
    <source>
        <dbReference type="PROSITE" id="PS50006"/>
    </source>
</evidence>
<reference evidence="4" key="1">
    <citation type="submission" date="2021-03" db="EMBL/GenBank/DDBJ databases">
        <title>Draft genome sequence of rust myrtle Austropuccinia psidii MF-1, a brazilian biotype.</title>
        <authorList>
            <person name="Quecine M.C."/>
            <person name="Pachon D.M.R."/>
            <person name="Bonatelli M.L."/>
            <person name="Correr F.H."/>
            <person name="Franceschini L.M."/>
            <person name="Leite T.F."/>
            <person name="Margarido G.R.A."/>
            <person name="Almeida C.A."/>
            <person name="Ferrarezi J.A."/>
            <person name="Labate C.A."/>
        </authorList>
    </citation>
    <scope>NUCLEOTIDE SEQUENCE</scope>
    <source>
        <strain evidence="4">MF-1</strain>
    </source>
</reference>
<feature type="region of interest" description="Disordered" evidence="1">
    <location>
        <begin position="359"/>
        <end position="391"/>
    </location>
</feature>
<protein>
    <recommendedName>
        <fullName evidence="3">FHA domain-containing protein</fullName>
    </recommendedName>
</protein>
<feature type="transmembrane region" description="Helical" evidence="2">
    <location>
        <begin position="674"/>
        <end position="695"/>
    </location>
</feature>
<feature type="compositionally biased region" description="Low complexity" evidence="1">
    <location>
        <begin position="376"/>
        <end position="387"/>
    </location>
</feature>
<comment type="caution">
    <text evidence="4">The sequence shown here is derived from an EMBL/GenBank/DDBJ whole genome shotgun (WGS) entry which is preliminary data.</text>
</comment>
<feature type="compositionally biased region" description="Basic and acidic residues" evidence="1">
    <location>
        <begin position="509"/>
        <end position="518"/>
    </location>
</feature>
<feature type="compositionally biased region" description="Polar residues" evidence="1">
    <location>
        <begin position="554"/>
        <end position="596"/>
    </location>
</feature>
<gene>
    <name evidence="4" type="ORF">O181_020871</name>
</gene>
<feature type="domain" description="FHA" evidence="3">
    <location>
        <begin position="49"/>
        <end position="105"/>
    </location>
</feature>